<feature type="coiled-coil region" evidence="1">
    <location>
        <begin position="61"/>
        <end position="88"/>
    </location>
</feature>
<dbReference type="KEGG" id="lso:CKC_03630"/>
<reference key="2">
    <citation type="submission" date="2010-11" db="EMBL/GenBank/DDBJ databases">
        <authorList>
            <person name="Lin H."/>
            <person name="Doddapaneni H.V."/>
            <person name="Lou B."/>
            <person name="Civerolo E.L."/>
            <person name="Chen C."/>
            <person name="Duan Y."/>
            <person name="Zhou L."/>
            <person name="Glynn J."/>
        </authorList>
    </citation>
    <scope>NUCLEOTIDE SEQUENCE</scope>
    <source>
        <strain>CLso-ZC1</strain>
    </source>
</reference>
<dbReference type="PROSITE" id="PS51257">
    <property type="entry name" value="PROKAR_LIPOPROTEIN"/>
    <property type="match status" value="1"/>
</dbReference>
<evidence type="ECO:0008006" key="4">
    <source>
        <dbReference type="Google" id="ProtNLM"/>
    </source>
</evidence>
<accession>E4UBG9</accession>
<keyword evidence="1" id="KW-0175">Coiled coil</keyword>
<dbReference type="Proteomes" id="UP000007038">
    <property type="component" value="Chromosome"/>
</dbReference>
<evidence type="ECO:0000313" key="2">
    <source>
        <dbReference type="EMBL" id="ADR52475.1"/>
    </source>
</evidence>
<reference evidence="3" key="1">
    <citation type="submission" date="2010-11" db="EMBL/GenBank/DDBJ databases">
        <title>Complete genome sequence of Candidatus Liberibacter solanacearum CLso-ZC1.</title>
        <authorList>
            <person name="Lin H."/>
            <person name="Doddapaneni H.V."/>
            <person name="Lou B."/>
            <person name="Civerolo E.L."/>
            <person name="Chen C."/>
            <person name="Duan Y."/>
            <person name="Zhou L."/>
            <person name="Glynn J."/>
        </authorList>
    </citation>
    <scope>NUCLEOTIDE SEQUENCE [LARGE SCALE GENOMIC DNA]</scope>
    <source>
        <strain evidence="3">CLso-ZC1</strain>
    </source>
</reference>
<dbReference type="STRING" id="658172.CKC_03630"/>
<sequence length="134" mass="15796">MKVNFTKNKRRLYIIAISITLSSCFDDGIRLSDKDNEESDRITLEIYRTLIQTQSELGKDLVEEDQKISNIKKQLESSEEEIKNLTQIDSDNNWSSRDELLYTNRGLKKELSNWTEIRNKTLDRKKTLDSHLKK</sequence>
<dbReference type="AlphaFoldDB" id="E4UBG9"/>
<dbReference type="HOGENOM" id="CLU_1893641_0_0_5"/>
<gene>
    <name evidence="2" type="ordered locus">CKC_03630</name>
</gene>
<name>E4UBG9_LIBSC</name>
<organism evidence="2 3">
    <name type="scientific">Liberibacter solanacearum (strain CLso-ZC1)</name>
    <dbReference type="NCBI Taxonomy" id="658172"/>
    <lineage>
        <taxon>Bacteria</taxon>
        <taxon>Pseudomonadati</taxon>
        <taxon>Pseudomonadota</taxon>
        <taxon>Alphaproteobacteria</taxon>
        <taxon>Hyphomicrobiales</taxon>
        <taxon>Rhizobiaceae</taxon>
        <taxon>Liberibacter</taxon>
    </lineage>
</organism>
<evidence type="ECO:0000256" key="1">
    <source>
        <dbReference type="SAM" id="Coils"/>
    </source>
</evidence>
<reference evidence="2 3" key="3">
    <citation type="journal article" date="2011" name="PLoS ONE">
        <title>The Complete Genome Sequence of 'Candidatus Liberibacter solanacearum', the Bacterium Associated with Potato Zebra Chip Disease.</title>
        <authorList>
            <person name="Lin H."/>
            <person name="Lou B."/>
            <person name="Glynn J.M."/>
            <person name="Doddapaneni H."/>
            <person name="Civerolo E.L."/>
            <person name="Chen C."/>
            <person name="Duan Y."/>
            <person name="Zhou L."/>
            <person name="Vahling C.M."/>
        </authorList>
    </citation>
    <scope>NUCLEOTIDE SEQUENCE [LARGE SCALE GENOMIC DNA]</scope>
    <source>
        <strain evidence="2 3">CLso-ZC1</strain>
    </source>
</reference>
<evidence type="ECO:0000313" key="3">
    <source>
        <dbReference type="Proteomes" id="UP000007038"/>
    </source>
</evidence>
<proteinExistence type="predicted"/>
<protein>
    <recommendedName>
        <fullName evidence="4">Lipoprotein</fullName>
    </recommendedName>
</protein>
<dbReference type="EMBL" id="CP002371">
    <property type="protein sequence ID" value="ADR52475.1"/>
    <property type="molecule type" value="Genomic_DNA"/>
</dbReference>